<accession>A0A9P7RGM9</accession>
<organism evidence="2 3">
    <name type="scientific">Colletotrichum scovillei</name>
    <dbReference type="NCBI Taxonomy" id="1209932"/>
    <lineage>
        <taxon>Eukaryota</taxon>
        <taxon>Fungi</taxon>
        <taxon>Dikarya</taxon>
        <taxon>Ascomycota</taxon>
        <taxon>Pezizomycotina</taxon>
        <taxon>Sordariomycetes</taxon>
        <taxon>Hypocreomycetidae</taxon>
        <taxon>Glomerellales</taxon>
        <taxon>Glomerellaceae</taxon>
        <taxon>Colletotrichum</taxon>
        <taxon>Colletotrichum acutatum species complex</taxon>
    </lineage>
</organism>
<evidence type="ECO:0000313" key="2">
    <source>
        <dbReference type="EMBL" id="KAG7055234.1"/>
    </source>
</evidence>
<protein>
    <submittedName>
        <fullName evidence="2">Uncharacterized protein</fullName>
    </submittedName>
</protein>
<keyword evidence="3" id="KW-1185">Reference proteome</keyword>
<dbReference type="AlphaFoldDB" id="A0A9P7RGM9"/>
<reference evidence="2" key="1">
    <citation type="submission" date="2021-05" db="EMBL/GenBank/DDBJ databases">
        <title>Comparative genomics of three Colletotrichum scovillei strains and genetic complementation revealed genes involved fungal growth and virulence on chili pepper.</title>
        <authorList>
            <person name="Hsieh D.-K."/>
            <person name="Chuang S.-C."/>
            <person name="Chen C.-Y."/>
            <person name="Chao Y.-T."/>
            <person name="Lu M.-Y.J."/>
            <person name="Lee M.-H."/>
            <person name="Shih M.-C."/>
        </authorList>
    </citation>
    <scope>NUCLEOTIDE SEQUENCE</scope>
    <source>
        <strain evidence="2">Coll-153</strain>
    </source>
</reference>
<gene>
    <name evidence="2" type="ORF">JMJ77_007699</name>
</gene>
<dbReference type="Proteomes" id="UP000699042">
    <property type="component" value="Unassembled WGS sequence"/>
</dbReference>
<evidence type="ECO:0000256" key="1">
    <source>
        <dbReference type="SAM" id="MobiDB-lite"/>
    </source>
</evidence>
<comment type="caution">
    <text evidence="2">The sequence shown here is derived from an EMBL/GenBank/DDBJ whole genome shotgun (WGS) entry which is preliminary data.</text>
</comment>
<evidence type="ECO:0000313" key="3">
    <source>
        <dbReference type="Proteomes" id="UP000699042"/>
    </source>
</evidence>
<feature type="non-terminal residue" evidence="2">
    <location>
        <position position="1"/>
    </location>
</feature>
<dbReference type="EMBL" id="JAESDN010000002">
    <property type="protein sequence ID" value="KAG7055234.1"/>
    <property type="molecule type" value="Genomic_DNA"/>
</dbReference>
<proteinExistence type="predicted"/>
<sequence length="79" mass="8367">SSVVSTSFDSCVAPSVSYHPKVPCRNRSSWLKSATNALETSSRRRLSRSSWGGTGSPQHRAAVAGDVQTTVVGSAKFRA</sequence>
<name>A0A9P7RGM9_9PEZI</name>
<feature type="region of interest" description="Disordered" evidence="1">
    <location>
        <begin position="35"/>
        <end position="65"/>
    </location>
</feature>